<dbReference type="InterPro" id="IPR002937">
    <property type="entry name" value="Amino_oxidase"/>
</dbReference>
<feature type="domain" description="Amine oxidase" evidence="1">
    <location>
        <begin position="71"/>
        <end position="373"/>
    </location>
</feature>
<organism evidence="2 3">
    <name type="scientific">Pseudoxanthomonas composti</name>
    <dbReference type="NCBI Taxonomy" id="2137479"/>
    <lineage>
        <taxon>Bacteria</taxon>
        <taxon>Pseudomonadati</taxon>
        <taxon>Pseudomonadota</taxon>
        <taxon>Gammaproteobacteria</taxon>
        <taxon>Lysobacterales</taxon>
        <taxon>Lysobacteraceae</taxon>
        <taxon>Pseudoxanthomonas</taxon>
    </lineage>
</organism>
<dbReference type="InterPro" id="IPR050464">
    <property type="entry name" value="Zeta_carotene_desat/Oxidored"/>
</dbReference>
<dbReference type="PANTHER" id="PTHR42923">
    <property type="entry name" value="PROTOPORPHYRINOGEN OXIDASE"/>
    <property type="match status" value="1"/>
</dbReference>
<reference evidence="2 3" key="1">
    <citation type="submission" date="2019-01" db="EMBL/GenBank/DDBJ databases">
        <title>Pseudoxanthomonas composti sp. nov., isolated from compost.</title>
        <authorList>
            <person name="Yang G."/>
        </authorList>
    </citation>
    <scope>NUCLEOTIDE SEQUENCE [LARGE SCALE GENOMIC DNA]</scope>
    <source>
        <strain evidence="2 3">GSS15</strain>
    </source>
</reference>
<dbReference type="Proteomes" id="UP000289784">
    <property type="component" value="Unassembled WGS sequence"/>
</dbReference>
<keyword evidence="3" id="KW-1185">Reference proteome</keyword>
<evidence type="ECO:0000313" key="3">
    <source>
        <dbReference type="Proteomes" id="UP000289784"/>
    </source>
</evidence>
<evidence type="ECO:0000259" key="1">
    <source>
        <dbReference type="Pfam" id="PF01593"/>
    </source>
</evidence>
<dbReference type="AlphaFoldDB" id="A0A4Q1JW28"/>
<proteinExistence type="predicted"/>
<evidence type="ECO:0000313" key="2">
    <source>
        <dbReference type="EMBL" id="RXR05419.1"/>
    </source>
</evidence>
<name>A0A4Q1JW28_9GAMM</name>
<dbReference type="OrthoDB" id="127573at2"/>
<dbReference type="PANTHER" id="PTHR42923:SF39">
    <property type="entry name" value="AMINO OXIDASE"/>
    <property type="match status" value="1"/>
</dbReference>
<dbReference type="SUPFAM" id="SSF51905">
    <property type="entry name" value="FAD/NAD(P)-binding domain"/>
    <property type="match status" value="1"/>
</dbReference>
<dbReference type="EMBL" id="SAWZ01000005">
    <property type="protein sequence ID" value="RXR05419.1"/>
    <property type="molecule type" value="Genomic_DNA"/>
</dbReference>
<dbReference type="Gene3D" id="3.50.50.60">
    <property type="entry name" value="FAD/NAD(P)-binding domain"/>
    <property type="match status" value="1"/>
</dbReference>
<comment type="caution">
    <text evidence="2">The sequence shown here is derived from an EMBL/GenBank/DDBJ whole genome shotgun (WGS) entry which is preliminary data.</text>
</comment>
<sequence length="552" mass="60401">MRRRTFLLGAGQGCLLGAAAGTAYHRQRIVEPTPVVSVPGMREGHQLRDLVRLPPSGTRELAGIVILGSGVAGLTCAWKLAQAGRHDFIVLAGPEPDGNAAGADLASSGAAHADDLRCPTGAHYLPLPSTESQHVRELLADLELLDDPNAERPAFDERALGHAPHERLLREGKWLDGLLPDMSTASRQSTQQQRFFAVVERLREQRGSDGRRVFAIPAHLSSQDPQWRALDRQTFAQWLKAERYDAPALRWYLDYCCRDDYGAGSEQVSAWAGLHYFAARNGHASNAQGDAVLTWPGGLSELTRRMRERITARLGHARWLRPGFAVRIADTATHVDVLCAEGGAAGFPSQITSIRAERVVSAVPLHVLRHLWPGLQSSGYRHDQHGSPHAAWLVSNFLMEGLPTEAPGQPLAWDNVVEYGQGLGYVVSTHQLLRVAPPRHTVLTAYRALDQQSPQAARHWLLQAGPDQLRAHAASDLLAAYGQSLWRHVRRLEITVRGHAMAVPTPGFLDNPGLAALRELEGRVLVAHSDLSGYSIFEEAAWWGVHAATSLL</sequence>
<dbReference type="Pfam" id="PF01593">
    <property type="entry name" value="Amino_oxidase"/>
    <property type="match status" value="1"/>
</dbReference>
<protein>
    <submittedName>
        <fullName evidence="2">Amine oxidase</fullName>
    </submittedName>
</protein>
<dbReference type="GO" id="GO:0016491">
    <property type="term" value="F:oxidoreductase activity"/>
    <property type="evidence" value="ECO:0007669"/>
    <property type="project" value="InterPro"/>
</dbReference>
<gene>
    <name evidence="2" type="ORF">EPA99_11835</name>
</gene>
<dbReference type="InterPro" id="IPR036188">
    <property type="entry name" value="FAD/NAD-bd_sf"/>
</dbReference>
<accession>A0A4Q1JW28</accession>
<dbReference type="RefSeq" id="WP_129471424.1">
    <property type="nucleotide sequence ID" value="NZ_SAWZ01000005.1"/>
</dbReference>